<feature type="domain" description="Enoyl reductase (ER)" evidence="2">
    <location>
        <begin position="26"/>
        <end position="343"/>
    </location>
</feature>
<organism evidence="3 4">
    <name type="scientific">Lentisphaera profundi</name>
    <dbReference type="NCBI Taxonomy" id="1658616"/>
    <lineage>
        <taxon>Bacteria</taxon>
        <taxon>Pseudomonadati</taxon>
        <taxon>Lentisphaerota</taxon>
        <taxon>Lentisphaeria</taxon>
        <taxon>Lentisphaerales</taxon>
        <taxon>Lentisphaeraceae</taxon>
        <taxon>Lentisphaera</taxon>
    </lineage>
</organism>
<dbReference type="InterPro" id="IPR041694">
    <property type="entry name" value="ADH_N_2"/>
</dbReference>
<dbReference type="SUPFAM" id="SSF51735">
    <property type="entry name" value="NAD(P)-binding Rossmann-fold domains"/>
    <property type="match status" value="1"/>
</dbReference>
<dbReference type="InterPro" id="IPR020843">
    <property type="entry name" value="ER"/>
</dbReference>
<name>A0ABY7VYJ4_9BACT</name>
<evidence type="ECO:0000313" key="4">
    <source>
        <dbReference type="Proteomes" id="UP001214250"/>
    </source>
</evidence>
<gene>
    <name evidence="3" type="ORF">PQO03_18290</name>
</gene>
<reference evidence="3 4" key="1">
    <citation type="submission" date="2023-02" db="EMBL/GenBank/DDBJ databases">
        <title>Genome sequence of Lentisphaera profundi SAORIC-696.</title>
        <authorList>
            <person name="Kim e."/>
            <person name="Cho J.-C."/>
            <person name="Choi A."/>
            <person name="Kang I."/>
        </authorList>
    </citation>
    <scope>NUCLEOTIDE SEQUENCE [LARGE SCALE GENOMIC DNA]</scope>
    <source>
        <strain evidence="3 4">SAORIC-696</strain>
    </source>
</reference>
<dbReference type="Gene3D" id="3.40.50.720">
    <property type="entry name" value="NAD(P)-binding Rossmann-like Domain"/>
    <property type="match status" value="1"/>
</dbReference>
<evidence type="ECO:0000259" key="2">
    <source>
        <dbReference type="SMART" id="SM00829"/>
    </source>
</evidence>
<evidence type="ECO:0000256" key="1">
    <source>
        <dbReference type="ARBA" id="ARBA00023002"/>
    </source>
</evidence>
<dbReference type="InterPro" id="IPR011032">
    <property type="entry name" value="GroES-like_sf"/>
</dbReference>
<evidence type="ECO:0000313" key="3">
    <source>
        <dbReference type="EMBL" id="WDE97779.1"/>
    </source>
</evidence>
<dbReference type="SUPFAM" id="SSF50129">
    <property type="entry name" value="GroES-like"/>
    <property type="match status" value="1"/>
</dbReference>
<protein>
    <submittedName>
        <fullName evidence="3">NADP-dependent oxidoreductase</fullName>
    </submittedName>
</protein>
<proteinExistence type="predicted"/>
<dbReference type="InterPro" id="IPR045010">
    <property type="entry name" value="MDR_fam"/>
</dbReference>
<dbReference type="PANTHER" id="PTHR43205:SF7">
    <property type="entry name" value="PROSTAGLANDIN REDUCTASE 1"/>
    <property type="match status" value="1"/>
</dbReference>
<dbReference type="CDD" id="cd05288">
    <property type="entry name" value="PGDH"/>
    <property type="match status" value="1"/>
</dbReference>
<dbReference type="Pfam" id="PF00107">
    <property type="entry name" value="ADH_zinc_N"/>
    <property type="match status" value="1"/>
</dbReference>
<keyword evidence="4" id="KW-1185">Reference proteome</keyword>
<dbReference type="Gene3D" id="3.90.180.10">
    <property type="entry name" value="Medium-chain alcohol dehydrogenases, catalytic domain"/>
    <property type="match status" value="1"/>
</dbReference>
<keyword evidence="1" id="KW-0560">Oxidoreductase</keyword>
<dbReference type="PANTHER" id="PTHR43205">
    <property type="entry name" value="PROSTAGLANDIN REDUCTASE"/>
    <property type="match status" value="1"/>
</dbReference>
<sequence length="352" mass="38004">MSESIEQSEKSNRQFVLAERPVGVPNDDTLRLETTDLPIAQEGQMLLRTVFLSLDPYMRGRMSDAPSYAPPVKLGEVMVGGTVSRVHSSKLVGFSEGDWVLSFNGWQDYALSDGAGVTLLGSNPAQPSWALGIMGMPGFTAWAGLLKIGMPKAGETIVVAAATGPVGSTVGQIGKIMGCRVVGIAGGAEKCAHALEHLGFDACIDHRSEGFVDELTKALPDGIDIYFENVGGKVFDAVLPHLNAHARVPICGMVSQYNVTELPDGPDRMGWLMGQLLRKRITMRGFIIFDDFAPLYPEFAKEMTGWLDSGRIHYREEIIDGLEQALDAFVGLLHGANFGKRVIRVGPSELAL</sequence>
<dbReference type="Pfam" id="PF16884">
    <property type="entry name" value="ADH_N_2"/>
    <property type="match status" value="1"/>
</dbReference>
<dbReference type="SMART" id="SM00829">
    <property type="entry name" value="PKS_ER"/>
    <property type="match status" value="1"/>
</dbReference>
<dbReference type="EMBL" id="CP117812">
    <property type="protein sequence ID" value="WDE97779.1"/>
    <property type="molecule type" value="Genomic_DNA"/>
</dbReference>
<dbReference type="InterPro" id="IPR013149">
    <property type="entry name" value="ADH-like_C"/>
</dbReference>
<accession>A0ABY7VYJ4</accession>
<dbReference type="Proteomes" id="UP001214250">
    <property type="component" value="Chromosome 2"/>
</dbReference>
<dbReference type="InterPro" id="IPR036291">
    <property type="entry name" value="NAD(P)-bd_dom_sf"/>
</dbReference>